<evidence type="ECO:0000313" key="2">
    <source>
        <dbReference type="EMBL" id="MBC3917952.1"/>
    </source>
</evidence>
<comment type="caution">
    <text evidence="2">The sequence shown here is derived from an EMBL/GenBank/DDBJ whole genome shotgun (WGS) entry which is preliminary data.</text>
</comment>
<feature type="transmembrane region" description="Helical" evidence="1">
    <location>
        <begin position="118"/>
        <end position="139"/>
    </location>
</feature>
<dbReference type="Pfam" id="PF04307">
    <property type="entry name" value="YdjM"/>
    <property type="match status" value="1"/>
</dbReference>
<name>A0ABR6ZQ02_9BURK</name>
<reference evidence="2 3" key="1">
    <citation type="submission" date="2020-08" db="EMBL/GenBank/DDBJ databases">
        <title>Novel species isolated from subtropical streams in China.</title>
        <authorList>
            <person name="Lu H."/>
        </authorList>
    </citation>
    <scope>NUCLEOTIDE SEQUENCE [LARGE SCALE GENOMIC DNA]</scope>
    <source>
        <strain evidence="2 3">CY18W</strain>
    </source>
</reference>
<protein>
    <submittedName>
        <fullName evidence="2">Metal-dependent hydrolase</fullName>
    </submittedName>
</protein>
<gene>
    <name evidence="2" type="ORF">H8L32_10740</name>
</gene>
<proteinExistence type="predicted"/>
<keyword evidence="1" id="KW-0812">Transmembrane</keyword>
<feature type="transmembrane region" description="Helical" evidence="1">
    <location>
        <begin position="175"/>
        <end position="193"/>
    </location>
</feature>
<organism evidence="2 3">
    <name type="scientific">Undibacterium hunanense</name>
    <dbReference type="NCBI Taxonomy" id="2762292"/>
    <lineage>
        <taxon>Bacteria</taxon>
        <taxon>Pseudomonadati</taxon>
        <taxon>Pseudomonadota</taxon>
        <taxon>Betaproteobacteria</taxon>
        <taxon>Burkholderiales</taxon>
        <taxon>Oxalobacteraceae</taxon>
        <taxon>Undibacterium</taxon>
    </lineage>
</organism>
<dbReference type="RefSeq" id="WP_186947178.1">
    <property type="nucleotide sequence ID" value="NZ_JACOGF010000004.1"/>
</dbReference>
<feature type="transmembrane region" description="Helical" evidence="1">
    <location>
        <begin position="29"/>
        <end position="51"/>
    </location>
</feature>
<dbReference type="GO" id="GO:0016787">
    <property type="term" value="F:hydrolase activity"/>
    <property type="evidence" value="ECO:0007669"/>
    <property type="project" value="UniProtKB-KW"/>
</dbReference>
<feature type="transmembrane region" description="Helical" evidence="1">
    <location>
        <begin position="145"/>
        <end position="163"/>
    </location>
</feature>
<accession>A0ABR6ZQ02</accession>
<keyword evidence="1" id="KW-1133">Transmembrane helix</keyword>
<dbReference type="EMBL" id="JACOGF010000004">
    <property type="protein sequence ID" value="MBC3917952.1"/>
    <property type="molecule type" value="Genomic_DNA"/>
</dbReference>
<keyword evidence="2" id="KW-0378">Hydrolase</keyword>
<dbReference type="InterPro" id="IPR007404">
    <property type="entry name" value="YdjM-like"/>
</dbReference>
<sequence>MSSLLAHVVVGASLYLCNDDSSQRRSPAAVVLPVSLAILPDFDYFAIWFLGVRFEQRYTHSLFFCLAMSCLAWLMTRRWCRSRNLILSFWLLLLASCSHLLLDLLVGRCLPLLWPFSVVELCLPVAVLPGAAHTGLISYVFWRNLAIESCLLLPVCVALIASVRRLSLRRYVPEIILVLTMWLGLLFCSSSLTTM</sequence>
<keyword evidence="3" id="KW-1185">Reference proteome</keyword>
<evidence type="ECO:0000256" key="1">
    <source>
        <dbReference type="SAM" id="Phobius"/>
    </source>
</evidence>
<keyword evidence="1" id="KW-0472">Membrane</keyword>
<dbReference type="Proteomes" id="UP000650424">
    <property type="component" value="Unassembled WGS sequence"/>
</dbReference>
<evidence type="ECO:0000313" key="3">
    <source>
        <dbReference type="Proteomes" id="UP000650424"/>
    </source>
</evidence>
<feature type="transmembrane region" description="Helical" evidence="1">
    <location>
        <begin position="87"/>
        <end position="106"/>
    </location>
</feature>